<dbReference type="Pfam" id="PF00405">
    <property type="entry name" value="Transferrin"/>
    <property type="match status" value="1"/>
</dbReference>
<sequence length="138" mass="15274">MHEYKHCNLGRVPGSVLMGRANHTELDTYSNLMVYAQQFYGATTADEFSFSMFLSHPPYSDLIFSDAAVRLKPLPHSKRSAELVAGKALIRAARIVSCDAPQASYYIASDPDFLSEGFKSGVFGHLIALTLFILVLLR</sequence>
<dbReference type="PROSITE" id="PS51408">
    <property type="entry name" value="TRANSFERRIN_LIKE_4"/>
    <property type="match status" value="1"/>
</dbReference>
<accession>S4P2U2</accession>
<protein>
    <submittedName>
        <fullName evidence="3">Transferrin 1</fullName>
    </submittedName>
</protein>
<evidence type="ECO:0000259" key="2">
    <source>
        <dbReference type="PROSITE" id="PS51408"/>
    </source>
</evidence>
<keyword evidence="1" id="KW-0812">Transmembrane</keyword>
<feature type="transmembrane region" description="Helical" evidence="1">
    <location>
        <begin position="118"/>
        <end position="137"/>
    </location>
</feature>
<dbReference type="Gene3D" id="3.40.190.10">
    <property type="entry name" value="Periplasmic binding protein-like II"/>
    <property type="match status" value="1"/>
</dbReference>
<organism evidence="3">
    <name type="scientific">Pararge aegeria</name>
    <name type="common">speckled wood butterfly</name>
    <dbReference type="NCBI Taxonomy" id="116150"/>
    <lineage>
        <taxon>Eukaryota</taxon>
        <taxon>Metazoa</taxon>
        <taxon>Ecdysozoa</taxon>
        <taxon>Arthropoda</taxon>
        <taxon>Hexapoda</taxon>
        <taxon>Insecta</taxon>
        <taxon>Pterygota</taxon>
        <taxon>Neoptera</taxon>
        <taxon>Endopterygota</taxon>
        <taxon>Lepidoptera</taxon>
        <taxon>Glossata</taxon>
        <taxon>Ditrysia</taxon>
        <taxon>Papilionoidea</taxon>
        <taxon>Nymphalidae</taxon>
        <taxon>Satyrinae</taxon>
        <taxon>Satyrini</taxon>
        <taxon>Parargina</taxon>
        <taxon>Pararge</taxon>
    </lineage>
</organism>
<name>S4P2U2_9NEOP</name>
<dbReference type="InterPro" id="IPR001156">
    <property type="entry name" value="Transferrin-like_dom"/>
</dbReference>
<dbReference type="SUPFAM" id="SSF53850">
    <property type="entry name" value="Periplasmic binding protein-like II"/>
    <property type="match status" value="1"/>
</dbReference>
<evidence type="ECO:0000256" key="1">
    <source>
        <dbReference type="SAM" id="Phobius"/>
    </source>
</evidence>
<dbReference type="AlphaFoldDB" id="S4P2U2"/>
<keyword evidence="1" id="KW-0472">Membrane</keyword>
<proteinExistence type="predicted"/>
<dbReference type="EMBL" id="GAIX01006759">
    <property type="protein sequence ID" value="JAA85801.1"/>
    <property type="molecule type" value="Transcribed_RNA"/>
</dbReference>
<reference evidence="3" key="1">
    <citation type="journal article" date="2013" name="BMC Genomics">
        <title>Unscrambling butterfly oogenesis.</title>
        <authorList>
            <person name="Carter J.M."/>
            <person name="Baker S.C."/>
            <person name="Pink R."/>
            <person name="Carter D.R."/>
            <person name="Collins A."/>
            <person name="Tomlin J."/>
            <person name="Gibbs M."/>
            <person name="Breuker C.J."/>
        </authorList>
    </citation>
    <scope>NUCLEOTIDE SEQUENCE</scope>
    <source>
        <tissue evidence="3">Ovary</tissue>
    </source>
</reference>
<feature type="domain" description="Transferrin-like" evidence="2">
    <location>
        <begin position="1"/>
        <end position="98"/>
    </location>
</feature>
<keyword evidence="1" id="KW-1133">Transmembrane helix</keyword>
<evidence type="ECO:0000313" key="3">
    <source>
        <dbReference type="EMBL" id="JAA85801.1"/>
    </source>
</evidence>
<reference evidence="3" key="2">
    <citation type="submission" date="2013-05" db="EMBL/GenBank/DDBJ databases">
        <authorList>
            <person name="Carter J.-M."/>
            <person name="Baker S.C."/>
            <person name="Pink R."/>
            <person name="Carter D.R.F."/>
            <person name="Collins A."/>
            <person name="Tomlin J."/>
            <person name="Gibbs M."/>
            <person name="Breuker C.J."/>
        </authorList>
    </citation>
    <scope>NUCLEOTIDE SEQUENCE</scope>
    <source>
        <tissue evidence="3">Ovary</tissue>
    </source>
</reference>